<dbReference type="AlphaFoldDB" id="A0AAD1M9A7"/>
<evidence type="ECO:0000313" key="1">
    <source>
        <dbReference type="EMBL" id="BBX05058.1"/>
    </source>
</evidence>
<sequence>MVAHPDDEILWFSSILGLCKRVIVCYGVSAGSKQSWDSGRARLMDTYPLAKAKFLKVTLSGGFDAANWNQPQEVDSGLRLRGPAAAAYEKNADELFRMLEPELASESLVFTHNPWGEYGHEEHVQVFRVLQRLQERIGFDLLVDGYVSDRSTELMRRSLHLVKGAPLVRETDKTLALQLKTLYMDHDCWTFDDDFEWPEFELFYPVGRAGDRNPKASAAVPLNLISRSHYVSPVKKVVKNLVPESVKSVIKKAYK</sequence>
<dbReference type="SUPFAM" id="SSF102588">
    <property type="entry name" value="LmbE-like"/>
    <property type="match status" value="1"/>
</dbReference>
<organism evidence="1 2">
    <name type="scientific">Mycolicibacterium moriokaense</name>
    <dbReference type="NCBI Taxonomy" id="39691"/>
    <lineage>
        <taxon>Bacteria</taxon>
        <taxon>Bacillati</taxon>
        <taxon>Actinomycetota</taxon>
        <taxon>Actinomycetes</taxon>
        <taxon>Mycobacteriales</taxon>
        <taxon>Mycobacteriaceae</taxon>
        <taxon>Mycolicibacterium</taxon>
    </lineage>
</organism>
<keyword evidence="2" id="KW-1185">Reference proteome</keyword>
<proteinExistence type="predicted"/>
<evidence type="ECO:0008006" key="3">
    <source>
        <dbReference type="Google" id="ProtNLM"/>
    </source>
</evidence>
<dbReference type="Gene3D" id="3.40.50.10320">
    <property type="entry name" value="LmbE-like"/>
    <property type="match status" value="1"/>
</dbReference>
<accession>A0AAD1M9A7</accession>
<dbReference type="KEGG" id="mmor:MMOR_59940"/>
<name>A0AAD1M9A7_9MYCO</name>
<evidence type="ECO:0000313" key="2">
    <source>
        <dbReference type="Proteomes" id="UP000466681"/>
    </source>
</evidence>
<dbReference type="InterPro" id="IPR024078">
    <property type="entry name" value="LmbE-like_dom_sf"/>
</dbReference>
<reference evidence="1 2" key="1">
    <citation type="journal article" date="2019" name="Emerg. Microbes Infect.">
        <title>Comprehensive subspecies identification of 175 nontuberculous mycobacteria species based on 7547 genomic profiles.</title>
        <authorList>
            <person name="Matsumoto Y."/>
            <person name="Kinjo T."/>
            <person name="Motooka D."/>
            <person name="Nabeya D."/>
            <person name="Jung N."/>
            <person name="Uechi K."/>
            <person name="Horii T."/>
            <person name="Iida T."/>
            <person name="Fujita J."/>
            <person name="Nakamura S."/>
        </authorList>
    </citation>
    <scope>NUCLEOTIDE SEQUENCE [LARGE SCALE GENOMIC DNA]</scope>
    <source>
        <strain evidence="1 2">JCM 6375</strain>
    </source>
</reference>
<dbReference type="Proteomes" id="UP000466681">
    <property type="component" value="Chromosome"/>
</dbReference>
<dbReference type="EMBL" id="AP022560">
    <property type="protein sequence ID" value="BBX05058.1"/>
    <property type="molecule type" value="Genomic_DNA"/>
</dbReference>
<protein>
    <recommendedName>
        <fullName evidence="3">GlcNAc-PI de-N-acetylase</fullName>
    </recommendedName>
</protein>
<gene>
    <name evidence="1" type="ORF">MMOR_59940</name>
</gene>